<keyword evidence="2" id="KW-1185">Reference proteome</keyword>
<dbReference type="RefSeq" id="WP_138676403.1">
    <property type="nucleotide sequence ID" value="NZ_PNBW01000038.1"/>
</dbReference>
<evidence type="ECO:0000313" key="1">
    <source>
        <dbReference type="EMBL" id="TMO75309.1"/>
    </source>
</evidence>
<protein>
    <recommendedName>
        <fullName evidence="3">Helix-turn-helix domain-containing protein</fullName>
    </recommendedName>
</protein>
<reference evidence="2" key="2">
    <citation type="submission" date="2019-06" db="EMBL/GenBank/DDBJ databases">
        <title>Co-occurence of chitin degradation, pigmentation and bioactivity in marine Pseudoalteromonas.</title>
        <authorList>
            <person name="Sonnenschein E.C."/>
            <person name="Bech P.K."/>
        </authorList>
    </citation>
    <scope>NUCLEOTIDE SEQUENCE [LARGE SCALE GENOMIC DNA]</scope>
    <source>
        <strain evidence="2">S3895</strain>
    </source>
</reference>
<dbReference type="EMBL" id="PNBW01000038">
    <property type="protein sequence ID" value="TMO75309.1"/>
    <property type="molecule type" value="Genomic_DNA"/>
</dbReference>
<evidence type="ECO:0008006" key="3">
    <source>
        <dbReference type="Google" id="ProtNLM"/>
    </source>
</evidence>
<organism evidence="1 2">
    <name type="scientific">Pseudoalteromonas aurantia</name>
    <dbReference type="NCBI Taxonomy" id="43654"/>
    <lineage>
        <taxon>Bacteria</taxon>
        <taxon>Pseudomonadati</taxon>
        <taxon>Pseudomonadota</taxon>
        <taxon>Gammaproteobacteria</taxon>
        <taxon>Alteromonadales</taxon>
        <taxon>Pseudoalteromonadaceae</taxon>
        <taxon>Pseudoalteromonas</taxon>
    </lineage>
</organism>
<dbReference type="Proteomes" id="UP000307164">
    <property type="component" value="Unassembled WGS sequence"/>
</dbReference>
<sequence>MNKIKPTEQAYTAKEYAEDVCFGKVTHYTVRNWIKKWLSKGGLPARHRLEILPNGRVVIVVSEESSNNTLLNHLVANR</sequence>
<comment type="caution">
    <text evidence="1">The sequence shown here is derived from an EMBL/GenBank/DDBJ whole genome shotgun (WGS) entry which is preliminary data.</text>
</comment>
<proteinExistence type="predicted"/>
<evidence type="ECO:0000313" key="2">
    <source>
        <dbReference type="Proteomes" id="UP000307164"/>
    </source>
</evidence>
<accession>A0ABY2VYP7</accession>
<name>A0ABY2VYP7_9GAMM</name>
<gene>
    <name evidence="1" type="ORF">CWC20_08285</name>
</gene>
<reference evidence="1 2" key="1">
    <citation type="submission" date="2018-01" db="EMBL/GenBank/DDBJ databases">
        <authorList>
            <person name="Paulsen S."/>
            <person name="Gram L.K."/>
        </authorList>
    </citation>
    <scope>NUCLEOTIDE SEQUENCE [LARGE SCALE GENOMIC DNA]</scope>
    <source>
        <strain evidence="1 2">S3895</strain>
    </source>
</reference>